<feature type="region of interest" description="Disordered" evidence="1">
    <location>
        <begin position="574"/>
        <end position="684"/>
    </location>
</feature>
<accession>A0AAV2I9P2</accession>
<feature type="region of interest" description="Disordered" evidence="1">
    <location>
        <begin position="118"/>
        <end position="158"/>
    </location>
</feature>
<feature type="region of interest" description="Disordered" evidence="1">
    <location>
        <begin position="464"/>
        <end position="514"/>
    </location>
</feature>
<dbReference type="Proteomes" id="UP001497497">
    <property type="component" value="Unassembled WGS sequence"/>
</dbReference>
<evidence type="ECO:0000313" key="2">
    <source>
        <dbReference type="EMBL" id="CAL1542744.1"/>
    </source>
</evidence>
<dbReference type="SUPFAM" id="SSF48371">
    <property type="entry name" value="ARM repeat"/>
    <property type="match status" value="1"/>
</dbReference>
<dbReference type="EMBL" id="CAXITT010000505">
    <property type="protein sequence ID" value="CAL1542744.1"/>
    <property type="molecule type" value="Genomic_DNA"/>
</dbReference>
<comment type="caution">
    <text evidence="2">The sequence shown here is derived from an EMBL/GenBank/DDBJ whole genome shotgun (WGS) entry which is preliminary data.</text>
</comment>
<feature type="compositionally biased region" description="Polar residues" evidence="1">
    <location>
        <begin position="663"/>
        <end position="684"/>
    </location>
</feature>
<feature type="compositionally biased region" description="Polar residues" evidence="1">
    <location>
        <begin position="495"/>
        <end position="506"/>
    </location>
</feature>
<evidence type="ECO:0000313" key="3">
    <source>
        <dbReference type="Proteomes" id="UP001497497"/>
    </source>
</evidence>
<evidence type="ECO:0000256" key="1">
    <source>
        <dbReference type="SAM" id="MobiDB-lite"/>
    </source>
</evidence>
<protein>
    <submittedName>
        <fullName evidence="2">Uncharacterized protein</fullName>
    </submittedName>
</protein>
<dbReference type="InterPro" id="IPR011989">
    <property type="entry name" value="ARM-like"/>
</dbReference>
<keyword evidence="3" id="KW-1185">Reference proteome</keyword>
<dbReference type="InterPro" id="IPR016024">
    <property type="entry name" value="ARM-type_fold"/>
</dbReference>
<feature type="compositionally biased region" description="Pro residues" evidence="1">
    <location>
        <begin position="124"/>
        <end position="139"/>
    </location>
</feature>
<gene>
    <name evidence="2" type="ORF">GSLYS_00016278001</name>
</gene>
<dbReference type="Gene3D" id="1.25.10.10">
    <property type="entry name" value="Leucine-rich Repeat Variant"/>
    <property type="match status" value="1"/>
</dbReference>
<feature type="compositionally biased region" description="Basic and acidic residues" evidence="1">
    <location>
        <begin position="635"/>
        <end position="647"/>
    </location>
</feature>
<sequence>MESKNEHTYFVRNVEDGQTVSLSGDGEFYIGLTQDESIASSSKSPTASASHQDGDIVVPLVIVTVWKTSGVTVSPASRDLKCHLNGVDIGSEANIIPGNQLEVGDKVLELLDGTMVKPQRRHLPPTPGVPILPVPPPKPQRAVDGSRTATPDTVNESHLKSRDALREWCLGQLPVSESELQQKAKDPDQLANLAASYLTRHINLHTDVVMSTELTDRIFKMLQEVAQHRKDILRNFLTKVINEVMDDNRQNEGVHHGTVTSLLVEILRQFLDPGYLVLLCLQLLRALSHIPGNVITMVTSHTTAAVLGSMAVYKENERVQSNCLDILAKMATYTPAVLEKPPMRESTIDLVAMAMTLHSKNLIIIQAGIRTLANLASLLHSLAFTSMKESPYPELRAYVSLLITVLEYMYSNSLKRVRDALGIFCGDLTIKTDGRRFLFEYGKMEQLKSQQKLWEQAPDKIPRKINGAVKKQNSAKTEDNVDSGNENDNEGEDATNFSDDNSNSSGILKRSRSFENLRNPERRVSFIEEHDLASFSDGSTSSLSSNGDPPTKSTGVESPDIQILSRSVIYPANLSTSDSIDGESPGHDLQHNDIENKGPSSAPVKPLRRPIGPPLVHINSQSDSDADSFMDSPSDDGKRSDIVHSKSDSNVYKDNSAHHDSHSQSLPHNGITSDLPSIPSARTP</sequence>
<feature type="compositionally biased region" description="Polar residues" evidence="1">
    <location>
        <begin position="546"/>
        <end position="556"/>
    </location>
</feature>
<organism evidence="2 3">
    <name type="scientific">Lymnaea stagnalis</name>
    <name type="common">Great pond snail</name>
    <name type="synonym">Helix stagnalis</name>
    <dbReference type="NCBI Taxonomy" id="6523"/>
    <lineage>
        <taxon>Eukaryota</taxon>
        <taxon>Metazoa</taxon>
        <taxon>Spiralia</taxon>
        <taxon>Lophotrochozoa</taxon>
        <taxon>Mollusca</taxon>
        <taxon>Gastropoda</taxon>
        <taxon>Heterobranchia</taxon>
        <taxon>Euthyneura</taxon>
        <taxon>Panpulmonata</taxon>
        <taxon>Hygrophila</taxon>
        <taxon>Lymnaeoidea</taxon>
        <taxon>Lymnaeidae</taxon>
        <taxon>Lymnaea</taxon>
    </lineage>
</organism>
<feature type="region of interest" description="Disordered" evidence="1">
    <location>
        <begin position="535"/>
        <end position="562"/>
    </location>
</feature>
<feature type="non-terminal residue" evidence="2">
    <location>
        <position position="684"/>
    </location>
</feature>
<reference evidence="2 3" key="1">
    <citation type="submission" date="2024-04" db="EMBL/GenBank/DDBJ databases">
        <authorList>
            <consortium name="Genoscope - CEA"/>
            <person name="William W."/>
        </authorList>
    </citation>
    <scope>NUCLEOTIDE SEQUENCE [LARGE SCALE GENOMIC DNA]</scope>
</reference>
<name>A0AAV2I9P2_LYMST</name>
<feature type="compositionally biased region" description="Basic and acidic residues" evidence="1">
    <location>
        <begin position="584"/>
        <end position="596"/>
    </location>
</feature>
<feature type="compositionally biased region" description="Low complexity" evidence="1">
    <location>
        <begin position="535"/>
        <end position="545"/>
    </location>
</feature>
<dbReference type="AlphaFoldDB" id="A0AAV2I9P2"/>
<proteinExistence type="predicted"/>